<evidence type="ECO:0000313" key="2">
    <source>
        <dbReference type="EMBL" id="KAE8733680.1"/>
    </source>
</evidence>
<comment type="caution">
    <text evidence="2">The sequence shown here is derived from an EMBL/GenBank/DDBJ whole genome shotgun (WGS) entry which is preliminary data.</text>
</comment>
<protein>
    <submittedName>
        <fullName evidence="2">Calcium-binding protein CML18</fullName>
    </submittedName>
</protein>
<evidence type="ECO:0000313" key="3">
    <source>
        <dbReference type="Proteomes" id="UP000436088"/>
    </source>
</evidence>
<feature type="region of interest" description="Disordered" evidence="1">
    <location>
        <begin position="184"/>
        <end position="225"/>
    </location>
</feature>
<accession>A0A6A3CWJ9</accession>
<name>A0A6A3CWJ9_HIBSY</name>
<dbReference type="PANTHER" id="PTHR32343">
    <property type="entry name" value="SERINE/ARGININE-RICH SPLICING FACTOR"/>
    <property type="match status" value="1"/>
</dbReference>
<evidence type="ECO:0000256" key="1">
    <source>
        <dbReference type="SAM" id="MobiDB-lite"/>
    </source>
</evidence>
<dbReference type="AlphaFoldDB" id="A0A6A3CWJ9"/>
<dbReference type="PANTHER" id="PTHR32343:SF37">
    <property type="entry name" value="BINDING PARTNER OF ACD11 1"/>
    <property type="match status" value="1"/>
</dbReference>
<keyword evidence="3" id="KW-1185">Reference proteome</keyword>
<dbReference type="EMBL" id="VEPZ02000094">
    <property type="protein sequence ID" value="KAE8733680.1"/>
    <property type="molecule type" value="Genomic_DNA"/>
</dbReference>
<reference evidence="2" key="1">
    <citation type="submission" date="2019-09" db="EMBL/GenBank/DDBJ databases">
        <title>Draft genome information of white flower Hibiscus syriacus.</title>
        <authorList>
            <person name="Kim Y.-M."/>
        </authorList>
    </citation>
    <scope>NUCLEOTIDE SEQUENCE [LARGE SCALE GENOMIC DNA]</scope>
    <source>
        <strain evidence="2">YM2019G1</strain>
    </source>
</reference>
<proteinExistence type="predicted"/>
<dbReference type="Proteomes" id="UP000436088">
    <property type="component" value="Unassembled WGS sequence"/>
</dbReference>
<sequence length="225" mass="24746">MSDNKLHTLLSRIHGEQRLQFFFQYEPVSFLMSDVLMKATHCIALPGATIVDQSVMVELAPDYKHPDNACTTPATGNNTGQGEERLKKAEDVVSTMLAKRFIVGKDALSKAKAFDEKHRVTSTASAKIRREVDQKYQVSMKSKSALEAAEQSVSTDKSSAMKNRYVFAGAAWFTAAYKRVAKAAEDVGQKTREKVLAEEKGQKPEGHAHANASSSPRAAKHETSE</sequence>
<gene>
    <name evidence="2" type="ORF">F3Y22_tig00001120pilonHSYRG00376</name>
</gene>
<organism evidence="2 3">
    <name type="scientific">Hibiscus syriacus</name>
    <name type="common">Rose of Sharon</name>
    <dbReference type="NCBI Taxonomy" id="106335"/>
    <lineage>
        <taxon>Eukaryota</taxon>
        <taxon>Viridiplantae</taxon>
        <taxon>Streptophyta</taxon>
        <taxon>Embryophyta</taxon>
        <taxon>Tracheophyta</taxon>
        <taxon>Spermatophyta</taxon>
        <taxon>Magnoliopsida</taxon>
        <taxon>eudicotyledons</taxon>
        <taxon>Gunneridae</taxon>
        <taxon>Pentapetalae</taxon>
        <taxon>rosids</taxon>
        <taxon>malvids</taxon>
        <taxon>Malvales</taxon>
        <taxon>Malvaceae</taxon>
        <taxon>Malvoideae</taxon>
        <taxon>Hibiscus</taxon>
    </lineage>
</organism>
<feature type="compositionally biased region" description="Basic and acidic residues" evidence="1">
    <location>
        <begin position="184"/>
        <end position="208"/>
    </location>
</feature>